<comment type="caution">
    <text evidence="3">The sequence shown here is derived from an EMBL/GenBank/DDBJ whole genome shotgun (WGS) entry which is preliminary data.</text>
</comment>
<keyword evidence="4" id="KW-1185">Reference proteome</keyword>
<gene>
    <name evidence="3" type="ORF">B0H17DRAFT_938814</name>
</gene>
<protein>
    <recommendedName>
        <fullName evidence="5">CxC6 like cysteine cluster associated with KDZ domain-containing protein</fullName>
    </recommendedName>
</protein>
<feature type="domain" description="CxC5 like cysteine cluster associated with KDZ" evidence="1">
    <location>
        <begin position="17"/>
        <end position="142"/>
    </location>
</feature>
<evidence type="ECO:0000259" key="2">
    <source>
        <dbReference type="Pfam" id="PF18721"/>
    </source>
</evidence>
<dbReference type="AlphaFoldDB" id="A0AAD7GCJ2"/>
<dbReference type="InterPro" id="IPR040898">
    <property type="entry name" value="CxC6"/>
</dbReference>
<accession>A0AAD7GCJ2</accession>
<dbReference type="EMBL" id="JARKIE010000082">
    <property type="protein sequence ID" value="KAJ7688031.1"/>
    <property type="molecule type" value="Genomic_DNA"/>
</dbReference>
<evidence type="ECO:0008006" key="5">
    <source>
        <dbReference type="Google" id="ProtNLM"/>
    </source>
</evidence>
<proteinExistence type="predicted"/>
<reference evidence="3" key="1">
    <citation type="submission" date="2023-03" db="EMBL/GenBank/DDBJ databases">
        <title>Massive genome expansion in bonnet fungi (Mycena s.s.) driven by repeated elements and novel gene families across ecological guilds.</title>
        <authorList>
            <consortium name="Lawrence Berkeley National Laboratory"/>
            <person name="Harder C.B."/>
            <person name="Miyauchi S."/>
            <person name="Viragh M."/>
            <person name="Kuo A."/>
            <person name="Thoen E."/>
            <person name="Andreopoulos B."/>
            <person name="Lu D."/>
            <person name="Skrede I."/>
            <person name="Drula E."/>
            <person name="Henrissat B."/>
            <person name="Morin E."/>
            <person name="Kohler A."/>
            <person name="Barry K."/>
            <person name="LaButti K."/>
            <person name="Morin E."/>
            <person name="Salamov A."/>
            <person name="Lipzen A."/>
            <person name="Mereny Z."/>
            <person name="Hegedus B."/>
            <person name="Baldrian P."/>
            <person name="Stursova M."/>
            <person name="Weitz H."/>
            <person name="Taylor A."/>
            <person name="Grigoriev I.V."/>
            <person name="Nagy L.G."/>
            <person name="Martin F."/>
            <person name="Kauserud H."/>
        </authorList>
    </citation>
    <scope>NUCLEOTIDE SEQUENCE</scope>
    <source>
        <strain evidence="3">CBHHK067</strain>
    </source>
</reference>
<evidence type="ECO:0000313" key="3">
    <source>
        <dbReference type="EMBL" id="KAJ7688031.1"/>
    </source>
</evidence>
<dbReference type="InterPro" id="IPR041539">
    <property type="entry name" value="CxC5"/>
</dbReference>
<organism evidence="3 4">
    <name type="scientific">Mycena rosella</name>
    <name type="common">Pink bonnet</name>
    <name type="synonym">Agaricus rosellus</name>
    <dbReference type="NCBI Taxonomy" id="1033263"/>
    <lineage>
        <taxon>Eukaryota</taxon>
        <taxon>Fungi</taxon>
        <taxon>Dikarya</taxon>
        <taxon>Basidiomycota</taxon>
        <taxon>Agaricomycotina</taxon>
        <taxon>Agaricomycetes</taxon>
        <taxon>Agaricomycetidae</taxon>
        <taxon>Agaricales</taxon>
        <taxon>Marasmiineae</taxon>
        <taxon>Mycenaceae</taxon>
        <taxon>Mycena</taxon>
    </lineage>
</organism>
<dbReference type="Proteomes" id="UP001221757">
    <property type="component" value="Unassembled WGS sequence"/>
</dbReference>
<name>A0AAD7GCJ2_MYCRO</name>
<sequence>MEHLPCLHSGINPSSGAETLVPPVSFCLHPSCNSTHLSEKKVVEVRLYTLHRGILPVFSKSLYCRGCHTCYYHNYFVQEAHNTAAQREYYRPTSAGASPAMPKYIHVFESCFVEHALCVYFKSQLCISQSAFLGIACIYNSALAHTSEAPSAPRLKDELAGDLVLESFFLHSILRDKIHRNEPLALPHHGPQNHRFDEVLAECNYRMVGTGQEMWAHTCHRCTKIYQGEDRNWYRMSGGVHDGVSVRHVGCGVHNCTEAVQSQHNLFCYTHRDIIKICCIRGCSVMAQPGFRTCTEPSHRAFQTDSEERNTAMFQLHTRLRNGNISQVPMAGGTPLKGHLYCSWMHSEQLFARCCGVIISRATFFGSEGVSGVNTFLKATFPEEFPASLPSYIFYDNNCQFLKHLRHCDDHYFDNVGLPVNVFHFKCKHTDRDIFCELIGADGKWIFNSSAAEQANIWFGKFQNIVQEMPVIRYNFFLDEMIALHKREIFAELEAKGNLPHLLSEDFLRSFSLSSPL</sequence>
<dbReference type="Pfam" id="PF18718">
    <property type="entry name" value="CxC5"/>
    <property type="match status" value="1"/>
</dbReference>
<evidence type="ECO:0000313" key="4">
    <source>
        <dbReference type="Proteomes" id="UP001221757"/>
    </source>
</evidence>
<evidence type="ECO:0000259" key="1">
    <source>
        <dbReference type="Pfam" id="PF18718"/>
    </source>
</evidence>
<dbReference type="Pfam" id="PF18721">
    <property type="entry name" value="CxC6"/>
    <property type="match status" value="1"/>
</dbReference>
<feature type="domain" description="CxC6 like cysteine cluster associated with KDZ" evidence="2">
    <location>
        <begin position="240"/>
        <end position="303"/>
    </location>
</feature>